<feature type="chain" id="PRO_5045789549" evidence="1">
    <location>
        <begin position="22"/>
        <end position="210"/>
    </location>
</feature>
<name>A0ABM1BIC1_LIMPO</name>
<dbReference type="Gene3D" id="3.40.30.10">
    <property type="entry name" value="Glutaredoxin"/>
    <property type="match status" value="2"/>
</dbReference>
<dbReference type="SUPFAM" id="SSF52833">
    <property type="entry name" value="Thioredoxin-like"/>
    <property type="match status" value="2"/>
</dbReference>
<dbReference type="PANTHER" id="PTHR19991">
    <property type="entry name" value="L 2 01289"/>
    <property type="match status" value="1"/>
</dbReference>
<dbReference type="RefSeq" id="XP_013782590.1">
    <property type="nucleotide sequence ID" value="XM_013927136.2"/>
</dbReference>
<accession>A0ABM1BIC1</accession>
<dbReference type="GeneID" id="106466835"/>
<evidence type="ECO:0000313" key="3">
    <source>
        <dbReference type="RefSeq" id="XP_013782590.1"/>
    </source>
</evidence>
<sequence>MSRKRSVALLLTLIFSPLVFNTVSEHDAREEFEMIRKTEKHLLVLFSMPCCSCAECVEAEVLLTSIHPELDEAVGVKVVKLTDQTDLEREYGITKKPSLLFLREKIPSLYDGEFETNALFHWIGANRNPAVKYLDDTSFEHLTQASTGATTGDWLAVFTDSTCEKGQALLAILESTAGSLKGKVNVAKIDKQKSPELVERFHVTKCPEIL</sequence>
<gene>
    <name evidence="3" type="primary">LOC106466835</name>
</gene>
<dbReference type="Proteomes" id="UP000694941">
    <property type="component" value="Unplaced"/>
</dbReference>
<reference evidence="3" key="1">
    <citation type="submission" date="2025-08" db="UniProtKB">
        <authorList>
            <consortium name="RefSeq"/>
        </authorList>
    </citation>
    <scope>IDENTIFICATION</scope>
    <source>
        <tissue evidence="3">Muscle</tissue>
    </source>
</reference>
<evidence type="ECO:0000256" key="1">
    <source>
        <dbReference type="SAM" id="SignalP"/>
    </source>
</evidence>
<dbReference type="Pfam" id="PF13848">
    <property type="entry name" value="Thioredoxin_6"/>
    <property type="match status" value="1"/>
</dbReference>
<keyword evidence="1" id="KW-0732">Signal</keyword>
<protein>
    <submittedName>
        <fullName evidence="3">Uncharacterized protein LOC106466835</fullName>
    </submittedName>
</protein>
<organism evidence="2 3">
    <name type="scientific">Limulus polyphemus</name>
    <name type="common">Atlantic horseshoe crab</name>
    <dbReference type="NCBI Taxonomy" id="6850"/>
    <lineage>
        <taxon>Eukaryota</taxon>
        <taxon>Metazoa</taxon>
        <taxon>Ecdysozoa</taxon>
        <taxon>Arthropoda</taxon>
        <taxon>Chelicerata</taxon>
        <taxon>Merostomata</taxon>
        <taxon>Xiphosura</taxon>
        <taxon>Limulidae</taxon>
        <taxon>Limulus</taxon>
    </lineage>
</organism>
<keyword evidence="2" id="KW-1185">Reference proteome</keyword>
<proteinExistence type="predicted"/>
<feature type="signal peptide" evidence="1">
    <location>
        <begin position="1"/>
        <end position="21"/>
    </location>
</feature>
<evidence type="ECO:0000313" key="2">
    <source>
        <dbReference type="Proteomes" id="UP000694941"/>
    </source>
</evidence>
<dbReference type="InterPro" id="IPR036249">
    <property type="entry name" value="Thioredoxin-like_sf"/>
</dbReference>
<dbReference type="PANTHER" id="PTHR19991:SF2">
    <property type="entry name" value="GH08893P"/>
    <property type="match status" value="1"/>
</dbReference>